<dbReference type="RefSeq" id="XP_001461307.1">
    <property type="nucleotide sequence ID" value="XM_001461270.1"/>
</dbReference>
<evidence type="ECO:0000256" key="3">
    <source>
        <dbReference type="PROSITE-ProRule" id="PRU00221"/>
    </source>
</evidence>
<evidence type="ECO:0000313" key="4">
    <source>
        <dbReference type="EMBL" id="CAK93934.1"/>
    </source>
</evidence>
<dbReference type="eggNOG" id="KOG4155">
    <property type="taxonomic scope" value="Eukaryota"/>
</dbReference>
<dbReference type="Gene3D" id="2.130.10.10">
    <property type="entry name" value="YVTN repeat-like/Quinoprotein amine dehydrogenase"/>
    <property type="match status" value="1"/>
</dbReference>
<keyword evidence="1 3" id="KW-0853">WD repeat</keyword>
<dbReference type="PANTHER" id="PTHR19920">
    <property type="entry name" value="WD40 PROTEIN CIAO1"/>
    <property type="match status" value="1"/>
</dbReference>
<sequence length="540" mass="63412">MIQSKMIEKAEDFCCSMNHAHPIQLVVCDTSLGKNKKLLCSYCIDNLDSHLNNAISFSKASRIIEDNQKKKAQLVESAILMNLQQIQELKETLIQLKSKINLQLDEFIQNSTEWMQSLLNFGQQNVNYSFYEELDNIINQIQFGDFDCKALHNQIQRINYSWNKKISSNLANFKSFELAKKCQQFLFNLENCSSDKDQIQQINLIQGQQESEIVNQNQPDVNFRLIEDVQKQMQDCYAIVFNNTGSIMVSTDGQDILIWNFAQGQLKQSNRYRVHQLSHHVQCLVYSKRMNSFISGSWDKSIICWKQINSNEWQWSQQYFQHTNWVFCLILNKEEDQLISGGRDNQIIIWNVDLMKNELTFLQSLDNTAAVYSLSLNESETILVSCAKHNYLIWEKIDQRWQCKCKQSVPQGNQIYFMNNQQFLWVTSGKEVDQILIFELQNGTFEQNQDKTIQLNNNDQCENVFVNFPIIYNKDKKILLIRHKHSIYFIRRVNDAEFKILGSLDCGIEVIQGSMTNDAQYLVFLDRKKKKYTSYELLFR</sequence>
<dbReference type="Proteomes" id="UP000000600">
    <property type="component" value="Unassembled WGS sequence"/>
</dbReference>
<dbReference type="STRING" id="5888.A0EF43"/>
<dbReference type="SMART" id="SM00320">
    <property type="entry name" value="WD40"/>
    <property type="match status" value="4"/>
</dbReference>
<dbReference type="GeneID" id="5047092"/>
<evidence type="ECO:0000313" key="5">
    <source>
        <dbReference type="Proteomes" id="UP000000600"/>
    </source>
</evidence>
<dbReference type="InParanoid" id="A0EF43"/>
<dbReference type="InterPro" id="IPR019775">
    <property type="entry name" value="WD40_repeat_CS"/>
</dbReference>
<dbReference type="GO" id="GO:0097361">
    <property type="term" value="C:cytosolic [4Fe-4S] assembly targeting complex"/>
    <property type="evidence" value="ECO:0000318"/>
    <property type="project" value="GO_Central"/>
</dbReference>
<dbReference type="OMA" id="IWNVDFI"/>
<dbReference type="PANTHER" id="PTHR19920:SF0">
    <property type="entry name" value="CYTOSOLIC IRON-SULFUR PROTEIN ASSEMBLY PROTEIN CIAO1-RELATED"/>
    <property type="match status" value="1"/>
</dbReference>
<proteinExistence type="predicted"/>
<feature type="repeat" description="WD" evidence="3">
    <location>
        <begin position="319"/>
        <end position="360"/>
    </location>
</feature>
<dbReference type="PROSITE" id="PS50294">
    <property type="entry name" value="WD_REPEATS_REGION"/>
    <property type="match status" value="1"/>
</dbReference>
<gene>
    <name evidence="4" type="ORF">GSPATT00026257001</name>
</gene>
<evidence type="ECO:0000256" key="2">
    <source>
        <dbReference type="ARBA" id="ARBA00022737"/>
    </source>
</evidence>
<evidence type="ECO:0000256" key="1">
    <source>
        <dbReference type="ARBA" id="ARBA00022574"/>
    </source>
</evidence>
<protein>
    <submittedName>
        <fullName evidence="4">Uncharacterized protein</fullName>
    </submittedName>
</protein>
<dbReference type="InterPro" id="IPR015943">
    <property type="entry name" value="WD40/YVTN_repeat-like_dom_sf"/>
</dbReference>
<reference evidence="4 5" key="1">
    <citation type="journal article" date="2006" name="Nature">
        <title>Global trends of whole-genome duplications revealed by the ciliate Paramecium tetraurelia.</title>
        <authorList>
            <consortium name="Genoscope"/>
            <person name="Aury J.-M."/>
            <person name="Jaillon O."/>
            <person name="Duret L."/>
            <person name="Noel B."/>
            <person name="Jubin C."/>
            <person name="Porcel B.M."/>
            <person name="Segurens B."/>
            <person name="Daubin V."/>
            <person name="Anthouard V."/>
            <person name="Aiach N."/>
            <person name="Arnaiz O."/>
            <person name="Billaut A."/>
            <person name="Beisson J."/>
            <person name="Blanc I."/>
            <person name="Bouhouche K."/>
            <person name="Camara F."/>
            <person name="Duharcourt S."/>
            <person name="Guigo R."/>
            <person name="Gogendeau D."/>
            <person name="Katinka M."/>
            <person name="Keller A.-M."/>
            <person name="Kissmehl R."/>
            <person name="Klotz C."/>
            <person name="Koll F."/>
            <person name="Le Moue A."/>
            <person name="Lepere C."/>
            <person name="Malinsky S."/>
            <person name="Nowacki M."/>
            <person name="Nowak J.K."/>
            <person name="Plattner H."/>
            <person name="Poulain J."/>
            <person name="Ruiz F."/>
            <person name="Serrano V."/>
            <person name="Zagulski M."/>
            <person name="Dessen P."/>
            <person name="Betermier M."/>
            <person name="Weissenbach J."/>
            <person name="Scarpelli C."/>
            <person name="Schachter V."/>
            <person name="Sperling L."/>
            <person name="Meyer E."/>
            <person name="Cohen J."/>
            <person name="Wincker P."/>
        </authorList>
    </citation>
    <scope>NUCLEOTIDE SEQUENCE [LARGE SCALE GENOMIC DNA]</scope>
    <source>
        <strain evidence="4 5">Stock d4-2</strain>
    </source>
</reference>
<keyword evidence="5" id="KW-1185">Reference proteome</keyword>
<dbReference type="SUPFAM" id="SSF50978">
    <property type="entry name" value="WD40 repeat-like"/>
    <property type="match status" value="1"/>
</dbReference>
<dbReference type="OrthoDB" id="674604at2759"/>
<keyword evidence="2" id="KW-0677">Repeat</keyword>
<organism evidence="4 5">
    <name type="scientific">Paramecium tetraurelia</name>
    <dbReference type="NCBI Taxonomy" id="5888"/>
    <lineage>
        <taxon>Eukaryota</taxon>
        <taxon>Sar</taxon>
        <taxon>Alveolata</taxon>
        <taxon>Ciliophora</taxon>
        <taxon>Intramacronucleata</taxon>
        <taxon>Oligohymenophorea</taxon>
        <taxon>Peniculida</taxon>
        <taxon>Parameciidae</taxon>
        <taxon>Paramecium</taxon>
    </lineage>
</organism>
<dbReference type="GO" id="GO:0016226">
    <property type="term" value="P:iron-sulfur cluster assembly"/>
    <property type="evidence" value="ECO:0000318"/>
    <property type="project" value="GO_Central"/>
</dbReference>
<dbReference type="HOGENOM" id="CLU_019203_2_1_1"/>
<dbReference type="Pfam" id="PF00400">
    <property type="entry name" value="WD40"/>
    <property type="match status" value="2"/>
</dbReference>
<dbReference type="InterPro" id="IPR001680">
    <property type="entry name" value="WD40_rpt"/>
</dbReference>
<dbReference type="EMBL" id="CT868674">
    <property type="protein sequence ID" value="CAK93934.1"/>
    <property type="molecule type" value="Genomic_DNA"/>
</dbReference>
<dbReference type="PROSITE" id="PS00678">
    <property type="entry name" value="WD_REPEATS_1"/>
    <property type="match status" value="1"/>
</dbReference>
<dbReference type="PROSITE" id="PS50082">
    <property type="entry name" value="WD_REPEATS_2"/>
    <property type="match status" value="1"/>
</dbReference>
<dbReference type="KEGG" id="ptm:GSPATT00026257001"/>
<dbReference type="AlphaFoldDB" id="A0EF43"/>
<dbReference type="InterPro" id="IPR036322">
    <property type="entry name" value="WD40_repeat_dom_sf"/>
</dbReference>
<name>A0EF43_PARTE</name>
<accession>A0EF43</accession>